<comment type="caution">
    <text evidence="1">Lacks conserved residue(s) required for the propagation of feature annotation.</text>
</comment>
<dbReference type="AlphaFoldDB" id="A0A6P9D628"/>
<dbReference type="SUPFAM" id="SSF57586">
    <property type="entry name" value="TNF receptor-like"/>
    <property type="match status" value="3"/>
</dbReference>
<dbReference type="Pfam" id="PF00020">
    <property type="entry name" value="TNFR_c6"/>
    <property type="match status" value="2"/>
</dbReference>
<dbReference type="PANTHER" id="PTHR47881">
    <property type="entry name" value="TUMOR NECROSIS FACTOR RECEPTOR SUBFAMILY MEMBER 4"/>
    <property type="match status" value="1"/>
</dbReference>
<accession>A0A6P9D628</accession>
<dbReference type="KEGG" id="pgut:117675863"/>
<dbReference type="GeneID" id="117675863"/>
<dbReference type="InterPro" id="IPR001368">
    <property type="entry name" value="TNFR/NGFR_Cys_rich_reg"/>
</dbReference>
<feature type="transmembrane region" description="Helical" evidence="2">
    <location>
        <begin position="213"/>
        <end position="236"/>
    </location>
</feature>
<keyword evidence="4" id="KW-1185">Reference proteome</keyword>
<sequence>MATPQPTSQGCLEGDTEKETGLPGGWMACHLGGGDCRRNEARFPSANIFLHSLGKELAKRCTGSSPTVCEPCDENYYNDKHTHSTCNRCTDCNAERGLQEKTPCRTTSNTVCACLPGHAPEESPEEKRCKPCPSGYFSLGGNEKCRPWTNCTASGRKIQHPGKQDTDAICEKPSSKIPTQRTIMHPTPFPKETGVFTMNLDLSPSVVPTNPGFVWILITIVLLMTGAGILVFLFFYRRTKKKKFDILCTEIYALPCKENDYRLPIQEQEVGVKSDFVQG</sequence>
<dbReference type="Gene3D" id="2.10.50.10">
    <property type="entry name" value="Tumor Necrosis Factor Receptor, subunit A, domain 2"/>
    <property type="match status" value="2"/>
</dbReference>
<feature type="repeat" description="TNFR-Cys" evidence="1">
    <location>
        <begin position="71"/>
        <end position="112"/>
    </location>
</feature>
<keyword evidence="5" id="KW-0675">Receptor</keyword>
<keyword evidence="2" id="KW-1133">Transmembrane helix</keyword>
<dbReference type="InParanoid" id="A0A6P9D628"/>
<evidence type="ECO:0000313" key="5">
    <source>
        <dbReference type="RefSeq" id="XP_034290799.1"/>
    </source>
</evidence>
<protein>
    <submittedName>
        <fullName evidence="5">Tumor necrosis factor receptor superfamily member 4 isoform X1</fullName>
    </submittedName>
</protein>
<dbReference type="GO" id="GO:0005031">
    <property type="term" value="F:tumor necrosis factor receptor activity"/>
    <property type="evidence" value="ECO:0007669"/>
    <property type="project" value="InterPro"/>
</dbReference>
<gene>
    <name evidence="5" type="primary">TNFRSF4</name>
</gene>
<dbReference type="GO" id="GO:0006954">
    <property type="term" value="P:inflammatory response"/>
    <property type="evidence" value="ECO:0007669"/>
    <property type="project" value="InterPro"/>
</dbReference>
<dbReference type="PROSITE" id="PS50050">
    <property type="entry name" value="TNFR_NGFR_2"/>
    <property type="match status" value="1"/>
</dbReference>
<keyword evidence="2" id="KW-0472">Membrane</keyword>
<name>A0A6P9D628_PANGU</name>
<proteinExistence type="predicted"/>
<organism evidence="4 5">
    <name type="scientific">Pantherophis guttatus</name>
    <name type="common">Corn snake</name>
    <name type="synonym">Elaphe guttata</name>
    <dbReference type="NCBI Taxonomy" id="94885"/>
    <lineage>
        <taxon>Eukaryota</taxon>
        <taxon>Metazoa</taxon>
        <taxon>Chordata</taxon>
        <taxon>Craniata</taxon>
        <taxon>Vertebrata</taxon>
        <taxon>Euteleostomi</taxon>
        <taxon>Lepidosauria</taxon>
        <taxon>Squamata</taxon>
        <taxon>Bifurcata</taxon>
        <taxon>Unidentata</taxon>
        <taxon>Episquamata</taxon>
        <taxon>Toxicofera</taxon>
        <taxon>Serpentes</taxon>
        <taxon>Colubroidea</taxon>
        <taxon>Colubridae</taxon>
        <taxon>Colubrinae</taxon>
        <taxon>Pantherophis</taxon>
    </lineage>
</organism>
<evidence type="ECO:0000313" key="4">
    <source>
        <dbReference type="Proteomes" id="UP001652622"/>
    </source>
</evidence>
<evidence type="ECO:0000256" key="1">
    <source>
        <dbReference type="PROSITE-ProRule" id="PRU00206"/>
    </source>
</evidence>
<dbReference type="RefSeq" id="XP_034290799.1">
    <property type="nucleotide sequence ID" value="XM_034434908.1"/>
</dbReference>
<evidence type="ECO:0000259" key="3">
    <source>
        <dbReference type="PROSITE" id="PS50050"/>
    </source>
</evidence>
<feature type="domain" description="TNFR-Cys" evidence="3">
    <location>
        <begin position="71"/>
        <end position="112"/>
    </location>
</feature>
<reference evidence="5" key="1">
    <citation type="submission" date="2025-08" db="UniProtKB">
        <authorList>
            <consortium name="RefSeq"/>
        </authorList>
    </citation>
    <scope>IDENTIFICATION</scope>
    <source>
        <tissue evidence="5">Blood</tissue>
    </source>
</reference>
<keyword evidence="2" id="KW-0812">Transmembrane</keyword>
<evidence type="ECO:0000256" key="2">
    <source>
        <dbReference type="SAM" id="Phobius"/>
    </source>
</evidence>
<dbReference type="PANTHER" id="PTHR47881:SF1">
    <property type="entry name" value="TUMOR NECROSIS FACTOR RECEPTOR SUPERFAMILY MEMBER 4"/>
    <property type="match status" value="1"/>
</dbReference>
<dbReference type="CTD" id="7293"/>
<dbReference type="InterPro" id="IPR020445">
    <property type="entry name" value="TNFR_4"/>
</dbReference>
<dbReference type="Proteomes" id="UP001652622">
    <property type="component" value="Unplaced"/>
</dbReference>
<dbReference type="SMART" id="SM00208">
    <property type="entry name" value="TNFR"/>
    <property type="match status" value="2"/>
</dbReference>